<organism evidence="2 3">
    <name type="scientific">Scleroderma citrinum Foug A</name>
    <dbReference type="NCBI Taxonomy" id="1036808"/>
    <lineage>
        <taxon>Eukaryota</taxon>
        <taxon>Fungi</taxon>
        <taxon>Dikarya</taxon>
        <taxon>Basidiomycota</taxon>
        <taxon>Agaricomycotina</taxon>
        <taxon>Agaricomycetes</taxon>
        <taxon>Agaricomycetidae</taxon>
        <taxon>Boletales</taxon>
        <taxon>Sclerodermatineae</taxon>
        <taxon>Sclerodermataceae</taxon>
        <taxon>Scleroderma</taxon>
    </lineage>
</organism>
<evidence type="ECO:0000256" key="1">
    <source>
        <dbReference type="SAM" id="SignalP"/>
    </source>
</evidence>
<name>A0A0C3DSI8_9AGAM</name>
<evidence type="ECO:0000313" key="3">
    <source>
        <dbReference type="Proteomes" id="UP000053989"/>
    </source>
</evidence>
<dbReference type="AlphaFoldDB" id="A0A0C3DSI8"/>
<proteinExistence type="predicted"/>
<dbReference type="EMBL" id="KN822079">
    <property type="protein sequence ID" value="KIM58971.1"/>
    <property type="molecule type" value="Genomic_DNA"/>
</dbReference>
<feature type="signal peptide" evidence="1">
    <location>
        <begin position="1"/>
        <end position="22"/>
    </location>
</feature>
<feature type="chain" id="PRO_5002163723" evidence="1">
    <location>
        <begin position="23"/>
        <end position="79"/>
    </location>
</feature>
<keyword evidence="1" id="KW-0732">Signal</keyword>
<sequence>MHNGKLHTFLFMTLAQFKSAAALFDSIGNGQMEFSAKFVELSESSYCPLFPRRRTERGPKVGSAFLSPVVDTPYFGPCS</sequence>
<protein>
    <submittedName>
        <fullName evidence="2">Uncharacterized protein</fullName>
    </submittedName>
</protein>
<evidence type="ECO:0000313" key="2">
    <source>
        <dbReference type="EMBL" id="KIM58971.1"/>
    </source>
</evidence>
<accession>A0A0C3DSI8</accession>
<gene>
    <name evidence="2" type="ORF">SCLCIDRAFT_1218155</name>
</gene>
<reference evidence="3" key="2">
    <citation type="submission" date="2015-01" db="EMBL/GenBank/DDBJ databases">
        <title>Evolutionary Origins and Diversification of the Mycorrhizal Mutualists.</title>
        <authorList>
            <consortium name="DOE Joint Genome Institute"/>
            <consortium name="Mycorrhizal Genomics Consortium"/>
            <person name="Kohler A."/>
            <person name="Kuo A."/>
            <person name="Nagy L.G."/>
            <person name="Floudas D."/>
            <person name="Copeland A."/>
            <person name="Barry K.W."/>
            <person name="Cichocki N."/>
            <person name="Veneault-Fourrey C."/>
            <person name="LaButti K."/>
            <person name="Lindquist E.A."/>
            <person name="Lipzen A."/>
            <person name="Lundell T."/>
            <person name="Morin E."/>
            <person name="Murat C."/>
            <person name="Riley R."/>
            <person name="Ohm R."/>
            <person name="Sun H."/>
            <person name="Tunlid A."/>
            <person name="Henrissat B."/>
            <person name="Grigoriev I.V."/>
            <person name="Hibbett D.S."/>
            <person name="Martin F."/>
        </authorList>
    </citation>
    <scope>NUCLEOTIDE SEQUENCE [LARGE SCALE GENOMIC DNA]</scope>
    <source>
        <strain evidence="3">Foug A</strain>
    </source>
</reference>
<reference evidence="2 3" key="1">
    <citation type="submission" date="2014-04" db="EMBL/GenBank/DDBJ databases">
        <authorList>
            <consortium name="DOE Joint Genome Institute"/>
            <person name="Kuo A."/>
            <person name="Kohler A."/>
            <person name="Nagy L.G."/>
            <person name="Floudas D."/>
            <person name="Copeland A."/>
            <person name="Barry K.W."/>
            <person name="Cichocki N."/>
            <person name="Veneault-Fourrey C."/>
            <person name="LaButti K."/>
            <person name="Lindquist E.A."/>
            <person name="Lipzen A."/>
            <person name="Lundell T."/>
            <person name="Morin E."/>
            <person name="Murat C."/>
            <person name="Sun H."/>
            <person name="Tunlid A."/>
            <person name="Henrissat B."/>
            <person name="Grigoriev I.V."/>
            <person name="Hibbett D.S."/>
            <person name="Martin F."/>
            <person name="Nordberg H.P."/>
            <person name="Cantor M.N."/>
            <person name="Hua S.X."/>
        </authorList>
    </citation>
    <scope>NUCLEOTIDE SEQUENCE [LARGE SCALE GENOMIC DNA]</scope>
    <source>
        <strain evidence="2 3">Foug A</strain>
    </source>
</reference>
<dbReference type="HOGENOM" id="CLU_2607432_0_0_1"/>
<keyword evidence="3" id="KW-1185">Reference proteome</keyword>
<dbReference type="Proteomes" id="UP000053989">
    <property type="component" value="Unassembled WGS sequence"/>
</dbReference>
<dbReference type="InParanoid" id="A0A0C3DSI8"/>